<accession>A0ABX6DEI7</accession>
<dbReference type="EMBL" id="CP045835">
    <property type="protein sequence ID" value="QGG52048.1"/>
    <property type="molecule type" value="Genomic_DNA"/>
</dbReference>
<dbReference type="Gene3D" id="3.30.530.20">
    <property type="match status" value="1"/>
</dbReference>
<dbReference type="InterPro" id="IPR023393">
    <property type="entry name" value="START-like_dom_sf"/>
</dbReference>
<reference evidence="1 2" key="1">
    <citation type="submission" date="2019-11" db="EMBL/GenBank/DDBJ databases">
        <title>Whole Genome Sequencing and Comparative Genomic Analyses of Lysinibacillus pakistanensis LZH-9, a Halotolerant Strain with Excellent COD Removal Capability.</title>
        <authorList>
            <person name="Zhou H."/>
        </authorList>
    </citation>
    <scope>NUCLEOTIDE SEQUENCE [LARGE SCALE GENOMIC DNA]</scope>
    <source>
        <strain evidence="1 2">LZH-9</strain>
    </source>
</reference>
<sequence length="143" mass="16118">MMWKYENSIITEATPEAIWKLYNSVDKWKKWDGSILEVKINGPFEEGVTGNLTLLGQEPLLFTLTEVKENKLFTNTTILEQLSIRMNFRHEIEILGIQTKVTHSVILSGPNAEMIGNQIGPMITQGIPNSMSNLNQLARGDIS</sequence>
<name>A0ABX6DEI7_9BACI</name>
<evidence type="ECO:0000313" key="1">
    <source>
        <dbReference type="EMBL" id="QGG52048.1"/>
    </source>
</evidence>
<evidence type="ECO:0008006" key="3">
    <source>
        <dbReference type="Google" id="ProtNLM"/>
    </source>
</evidence>
<organism evidence="1 2">
    <name type="scientific">Lysinibacillus pakistanensis</name>
    <dbReference type="NCBI Taxonomy" id="759811"/>
    <lineage>
        <taxon>Bacteria</taxon>
        <taxon>Bacillati</taxon>
        <taxon>Bacillota</taxon>
        <taxon>Bacilli</taxon>
        <taxon>Bacillales</taxon>
        <taxon>Bacillaceae</taxon>
        <taxon>Lysinibacillus</taxon>
    </lineage>
</organism>
<evidence type="ECO:0000313" key="2">
    <source>
        <dbReference type="Proteomes" id="UP000373269"/>
    </source>
</evidence>
<proteinExistence type="predicted"/>
<dbReference type="InterPro" id="IPR019587">
    <property type="entry name" value="Polyketide_cyclase/dehydratase"/>
</dbReference>
<dbReference type="RefSeq" id="WP_369593060.1">
    <property type="nucleotide sequence ID" value="NZ_CP045835.1"/>
</dbReference>
<gene>
    <name evidence="1" type="ORF">GDS87_14340</name>
</gene>
<keyword evidence="2" id="KW-1185">Reference proteome</keyword>
<dbReference type="Pfam" id="PF10604">
    <property type="entry name" value="Polyketide_cyc2"/>
    <property type="match status" value="1"/>
</dbReference>
<protein>
    <recommendedName>
        <fullName evidence="3">Polyketide cyclase</fullName>
    </recommendedName>
</protein>
<dbReference type="Proteomes" id="UP000373269">
    <property type="component" value="Chromosome"/>
</dbReference>
<dbReference type="SUPFAM" id="SSF55961">
    <property type="entry name" value="Bet v1-like"/>
    <property type="match status" value="1"/>
</dbReference>